<protein>
    <recommendedName>
        <fullName evidence="4">SH3 domain-containing protein</fullName>
    </recommendedName>
</protein>
<evidence type="ECO:0000256" key="3">
    <source>
        <dbReference type="SAM" id="MobiDB-lite"/>
    </source>
</evidence>
<feature type="region of interest" description="Disordered" evidence="3">
    <location>
        <begin position="1"/>
        <end position="25"/>
    </location>
</feature>
<feature type="compositionally biased region" description="Polar residues" evidence="3">
    <location>
        <begin position="72"/>
        <end position="95"/>
    </location>
</feature>
<evidence type="ECO:0000313" key="6">
    <source>
        <dbReference type="Proteomes" id="UP000030669"/>
    </source>
</evidence>
<dbReference type="KEGG" id="gtr:GLOTRDRAFT_134119"/>
<dbReference type="HOGENOM" id="CLU_1555415_0_0_1"/>
<sequence length="172" mass="19138">MEPSAPPNQPLSHASNSNKPRRTVDKWMALARAKLLAGILRRKVRDASSRREARSNDLSTMQRRMSMVDAWLNNQPASHSNGPQSSTPIPSRLQPSSSNSSTNSECTVRGHQEQWPYRPARARYSFDGSGPDELRLRADQLVHVLDDRDGSWWYALDPATGAEGVVPAAYLC</sequence>
<gene>
    <name evidence="5" type="ORF">GLOTRDRAFT_134119</name>
</gene>
<feature type="domain" description="SH3" evidence="4">
    <location>
        <begin position="115"/>
        <end position="172"/>
    </location>
</feature>
<dbReference type="PROSITE" id="PS50002">
    <property type="entry name" value="SH3"/>
    <property type="match status" value="1"/>
</dbReference>
<dbReference type="AlphaFoldDB" id="S7PS78"/>
<name>S7PS78_GLOTA</name>
<dbReference type="Pfam" id="PF00018">
    <property type="entry name" value="SH3_1"/>
    <property type="match status" value="1"/>
</dbReference>
<organism evidence="5 6">
    <name type="scientific">Gloeophyllum trabeum (strain ATCC 11539 / FP-39264 / Madison 617)</name>
    <name type="common">Brown rot fungus</name>
    <dbReference type="NCBI Taxonomy" id="670483"/>
    <lineage>
        <taxon>Eukaryota</taxon>
        <taxon>Fungi</taxon>
        <taxon>Dikarya</taxon>
        <taxon>Basidiomycota</taxon>
        <taxon>Agaricomycotina</taxon>
        <taxon>Agaricomycetes</taxon>
        <taxon>Gloeophyllales</taxon>
        <taxon>Gloeophyllaceae</taxon>
        <taxon>Gloeophyllum</taxon>
    </lineage>
</organism>
<dbReference type="OrthoDB" id="2503993at2759"/>
<dbReference type="EMBL" id="KB469320">
    <property type="protein sequence ID" value="EPQ50248.1"/>
    <property type="molecule type" value="Genomic_DNA"/>
</dbReference>
<evidence type="ECO:0000313" key="5">
    <source>
        <dbReference type="EMBL" id="EPQ50248.1"/>
    </source>
</evidence>
<proteinExistence type="predicted"/>
<evidence type="ECO:0000256" key="1">
    <source>
        <dbReference type="ARBA" id="ARBA00022443"/>
    </source>
</evidence>
<reference evidence="5 6" key="1">
    <citation type="journal article" date="2012" name="Science">
        <title>The Paleozoic origin of enzymatic lignin decomposition reconstructed from 31 fungal genomes.</title>
        <authorList>
            <person name="Floudas D."/>
            <person name="Binder M."/>
            <person name="Riley R."/>
            <person name="Barry K."/>
            <person name="Blanchette R.A."/>
            <person name="Henrissat B."/>
            <person name="Martinez A.T."/>
            <person name="Otillar R."/>
            <person name="Spatafora J.W."/>
            <person name="Yadav J.S."/>
            <person name="Aerts A."/>
            <person name="Benoit I."/>
            <person name="Boyd A."/>
            <person name="Carlson A."/>
            <person name="Copeland A."/>
            <person name="Coutinho P.M."/>
            <person name="de Vries R.P."/>
            <person name="Ferreira P."/>
            <person name="Findley K."/>
            <person name="Foster B."/>
            <person name="Gaskell J."/>
            <person name="Glotzer D."/>
            <person name="Gorecki P."/>
            <person name="Heitman J."/>
            <person name="Hesse C."/>
            <person name="Hori C."/>
            <person name="Igarashi K."/>
            <person name="Jurgens J.A."/>
            <person name="Kallen N."/>
            <person name="Kersten P."/>
            <person name="Kohler A."/>
            <person name="Kuees U."/>
            <person name="Kumar T.K.A."/>
            <person name="Kuo A."/>
            <person name="LaButti K."/>
            <person name="Larrondo L.F."/>
            <person name="Lindquist E."/>
            <person name="Ling A."/>
            <person name="Lombard V."/>
            <person name="Lucas S."/>
            <person name="Lundell T."/>
            <person name="Martin R."/>
            <person name="McLaughlin D.J."/>
            <person name="Morgenstern I."/>
            <person name="Morin E."/>
            <person name="Murat C."/>
            <person name="Nagy L.G."/>
            <person name="Nolan M."/>
            <person name="Ohm R.A."/>
            <person name="Patyshakuliyeva A."/>
            <person name="Rokas A."/>
            <person name="Ruiz-Duenas F.J."/>
            <person name="Sabat G."/>
            <person name="Salamov A."/>
            <person name="Samejima M."/>
            <person name="Schmutz J."/>
            <person name="Slot J.C."/>
            <person name="St John F."/>
            <person name="Stenlid J."/>
            <person name="Sun H."/>
            <person name="Sun S."/>
            <person name="Syed K."/>
            <person name="Tsang A."/>
            <person name="Wiebenga A."/>
            <person name="Young D."/>
            <person name="Pisabarro A."/>
            <person name="Eastwood D.C."/>
            <person name="Martin F."/>
            <person name="Cullen D."/>
            <person name="Grigoriev I.V."/>
            <person name="Hibbett D.S."/>
        </authorList>
    </citation>
    <scope>NUCLEOTIDE SEQUENCE [LARGE SCALE GENOMIC DNA]</scope>
    <source>
        <strain evidence="5 6">ATCC 11539</strain>
    </source>
</reference>
<keyword evidence="6" id="KW-1185">Reference proteome</keyword>
<dbReference type="GeneID" id="19302915"/>
<keyword evidence="1 2" id="KW-0728">SH3 domain</keyword>
<evidence type="ECO:0000259" key="4">
    <source>
        <dbReference type="PROSITE" id="PS50002"/>
    </source>
</evidence>
<dbReference type="RefSeq" id="XP_007871295.1">
    <property type="nucleotide sequence ID" value="XM_007873104.1"/>
</dbReference>
<accession>S7PS78</accession>
<evidence type="ECO:0000256" key="2">
    <source>
        <dbReference type="PROSITE-ProRule" id="PRU00192"/>
    </source>
</evidence>
<dbReference type="InterPro" id="IPR001452">
    <property type="entry name" value="SH3_domain"/>
</dbReference>
<dbReference type="STRING" id="670483.S7PS78"/>
<feature type="region of interest" description="Disordered" evidence="3">
    <location>
        <begin position="66"/>
        <end position="113"/>
    </location>
</feature>
<dbReference type="Gene3D" id="2.30.30.40">
    <property type="entry name" value="SH3 Domains"/>
    <property type="match status" value="1"/>
</dbReference>
<dbReference type="Proteomes" id="UP000030669">
    <property type="component" value="Unassembled WGS sequence"/>
</dbReference>
<dbReference type="SMART" id="SM00326">
    <property type="entry name" value="SH3"/>
    <property type="match status" value="1"/>
</dbReference>
<dbReference type="InterPro" id="IPR036028">
    <property type="entry name" value="SH3-like_dom_sf"/>
</dbReference>
<dbReference type="SUPFAM" id="SSF50044">
    <property type="entry name" value="SH3-domain"/>
    <property type="match status" value="1"/>
</dbReference>